<dbReference type="EMBL" id="FOTB01000006">
    <property type="protein sequence ID" value="SFK95394.1"/>
    <property type="molecule type" value="Genomic_DNA"/>
</dbReference>
<evidence type="ECO:0000313" key="1">
    <source>
        <dbReference type="EMBL" id="AKG74394.1"/>
    </source>
</evidence>
<evidence type="ECO:0000313" key="2">
    <source>
        <dbReference type="EMBL" id="SFK95394.1"/>
    </source>
</evidence>
<evidence type="ECO:0000313" key="3">
    <source>
        <dbReference type="Proteomes" id="UP000034029"/>
    </source>
</evidence>
<reference evidence="2 4" key="3">
    <citation type="submission" date="2016-10" db="EMBL/GenBank/DDBJ databases">
        <authorList>
            <person name="Varghese N."/>
            <person name="Submissions S."/>
        </authorList>
    </citation>
    <scope>NUCLEOTIDE SEQUENCE [LARGE SCALE GENOMIC DNA]</scope>
    <source>
        <strain evidence="2 4">CGMCC 1.6501</strain>
    </source>
</reference>
<dbReference type="EMBL" id="CP011366">
    <property type="protein sequence ID" value="AKG74394.1"/>
    <property type="molecule type" value="Genomic_DNA"/>
</dbReference>
<reference evidence="3" key="2">
    <citation type="submission" date="2015-04" db="EMBL/GenBank/DDBJ databases">
        <title>Complete genome sequence of Salinicoccus halodurans strain H3B36, isolated from the Qaidam basin of China.</title>
        <authorList>
            <person name="Ma Y."/>
            <person name="Jiang K."/>
            <person name="Xue Y."/>
        </authorList>
    </citation>
    <scope>NUCLEOTIDE SEQUENCE [LARGE SCALE GENOMIC DNA]</scope>
    <source>
        <strain evidence="3">H3B36</strain>
    </source>
</reference>
<sequence>MNKKELITQLEHIIETLREEDVIINRASVDHTLYHDTNRAYDSESRTTKYVTFKGSEDFDIHIDLEHRIEKEVD</sequence>
<proteinExistence type="predicted"/>
<keyword evidence="3" id="KW-1185">Reference proteome</keyword>
<name>A0A0F7HMY8_9STAP</name>
<dbReference type="Proteomes" id="UP000183090">
    <property type="component" value="Unassembled WGS sequence"/>
</dbReference>
<protein>
    <submittedName>
        <fullName evidence="2">Uncharacterized protein</fullName>
    </submittedName>
</protein>
<organism evidence="2 4">
    <name type="scientific">Salinicoccus halodurans</name>
    <dbReference type="NCBI Taxonomy" id="407035"/>
    <lineage>
        <taxon>Bacteria</taxon>
        <taxon>Bacillati</taxon>
        <taxon>Bacillota</taxon>
        <taxon>Bacilli</taxon>
        <taxon>Bacillales</taxon>
        <taxon>Staphylococcaceae</taxon>
        <taxon>Salinicoccus</taxon>
    </lineage>
</organism>
<dbReference type="KEGG" id="shv:AAT16_09205"/>
<dbReference type="AlphaFoldDB" id="A0A0F7HMY8"/>
<gene>
    <name evidence="1" type="ORF">AAT16_09205</name>
    <name evidence="2" type="ORF">SAMN05216235_2740</name>
</gene>
<evidence type="ECO:0000313" key="4">
    <source>
        <dbReference type="Proteomes" id="UP000183090"/>
    </source>
</evidence>
<dbReference type="Proteomes" id="UP000034029">
    <property type="component" value="Chromosome"/>
</dbReference>
<reference evidence="1 3" key="1">
    <citation type="journal article" date="2015" name="Int. J. Syst. Evol. Microbiol.">
        <title>Complete genome sequence of Salinicoccus halodurans H3B36, isolated from the Qaidam Basin in China.</title>
        <authorList>
            <person name="Jiang K."/>
            <person name="Xue Y."/>
            <person name="Ma Y."/>
        </authorList>
    </citation>
    <scope>NUCLEOTIDE SEQUENCE [LARGE SCALE GENOMIC DNA]</scope>
    <source>
        <strain evidence="1 3">H3B36</strain>
    </source>
</reference>
<accession>A0A0F7HMY8</accession>
<dbReference type="RefSeq" id="WP_046790576.1">
    <property type="nucleotide sequence ID" value="NZ_CP011366.1"/>
</dbReference>